<gene>
    <name evidence="2" type="ORF">AB852_15090</name>
</gene>
<dbReference type="PIRSF" id="PIRSF016184">
    <property type="entry name" value="PhzC_PhzF"/>
    <property type="match status" value="1"/>
</dbReference>
<feature type="active site" evidence="1">
    <location>
        <position position="48"/>
    </location>
</feature>
<organism evidence="2 3">
    <name type="scientific">Streptomyces uncialis</name>
    <dbReference type="NCBI Taxonomy" id="1048205"/>
    <lineage>
        <taxon>Bacteria</taxon>
        <taxon>Bacillati</taxon>
        <taxon>Actinomycetota</taxon>
        <taxon>Actinomycetes</taxon>
        <taxon>Kitasatosporales</taxon>
        <taxon>Streptomycetaceae</taxon>
        <taxon>Streptomyces</taxon>
    </lineage>
</organism>
<reference evidence="2 3" key="1">
    <citation type="submission" date="2015-06" db="EMBL/GenBank/DDBJ databases">
        <title>Cloning and characterization of the uncialamcin biosynthetic gene cluster.</title>
        <authorList>
            <person name="Yan X."/>
            <person name="Huang T."/>
            <person name="Ge H."/>
            <person name="Shen B."/>
        </authorList>
    </citation>
    <scope>NUCLEOTIDE SEQUENCE [LARGE SCALE GENOMIC DNA]</scope>
    <source>
        <strain evidence="2 3">DCA2648</strain>
    </source>
</reference>
<dbReference type="GO" id="GO:0005737">
    <property type="term" value="C:cytoplasm"/>
    <property type="evidence" value="ECO:0007669"/>
    <property type="project" value="TreeGrafter"/>
</dbReference>
<evidence type="ECO:0000256" key="1">
    <source>
        <dbReference type="PIRSR" id="PIRSR016184-1"/>
    </source>
</evidence>
<sequence length="293" mass="29881">MTSPRDYEVVGMFGVRAGGGSPLAVVHDAEGLSTGEMEWIAGRLRVDETVFVLPPTVPRATHRVRVFTRRGESPFGGHSAVGTAVALVRSGRLPSGRVVQERGGKLLELEADGERATVTATGPPPVAALAPGPLLAAVGLTAGDLGEGPVLAAGFGPLFHLLPVREKAVGAARPDVAAMSGSGLPDLFVFHWDGTARIATARLFAPGYAIDEDPACASLGLALGVWLGELGAVDGRTDFRIEQGAGMGRPAELECAVGVDPDSGALRATVGGRAPQELTGELAVPPAAVGQLP</sequence>
<name>A0A1Q4V8B3_9ACTN</name>
<accession>A0A1Q4V8B3</accession>
<dbReference type="EMBL" id="LFBV01000003">
    <property type="protein sequence ID" value="OKH93999.1"/>
    <property type="molecule type" value="Genomic_DNA"/>
</dbReference>
<dbReference type="STRING" id="1048205.AB852_15090"/>
<dbReference type="NCBIfam" id="TIGR00654">
    <property type="entry name" value="PhzF_family"/>
    <property type="match status" value="1"/>
</dbReference>
<dbReference type="Proteomes" id="UP000186455">
    <property type="component" value="Unassembled WGS sequence"/>
</dbReference>
<dbReference type="SUPFAM" id="SSF54506">
    <property type="entry name" value="Diaminopimelate epimerase-like"/>
    <property type="match status" value="1"/>
</dbReference>
<dbReference type="Gene3D" id="3.10.310.10">
    <property type="entry name" value="Diaminopimelate Epimerase, Chain A, domain 1"/>
    <property type="match status" value="2"/>
</dbReference>
<dbReference type="AlphaFoldDB" id="A0A1Q4V8B3"/>
<evidence type="ECO:0000313" key="3">
    <source>
        <dbReference type="Proteomes" id="UP000186455"/>
    </source>
</evidence>
<protein>
    <recommendedName>
        <fullName evidence="4">Phenazine biosynthesis protein PhzF</fullName>
    </recommendedName>
</protein>
<comment type="caution">
    <text evidence="2">The sequence shown here is derived from an EMBL/GenBank/DDBJ whole genome shotgun (WGS) entry which is preliminary data.</text>
</comment>
<dbReference type="InterPro" id="IPR003719">
    <property type="entry name" value="Phenazine_PhzF-like"/>
</dbReference>
<dbReference type="PANTHER" id="PTHR13774:SF32">
    <property type="entry name" value="ANTISENSE-ENHANCING SEQUENCE 1"/>
    <property type="match status" value="1"/>
</dbReference>
<evidence type="ECO:0000313" key="2">
    <source>
        <dbReference type="EMBL" id="OKH93999.1"/>
    </source>
</evidence>
<dbReference type="Pfam" id="PF02567">
    <property type="entry name" value="PhzC-PhzF"/>
    <property type="match status" value="1"/>
</dbReference>
<dbReference type="GO" id="GO:0016853">
    <property type="term" value="F:isomerase activity"/>
    <property type="evidence" value="ECO:0007669"/>
    <property type="project" value="TreeGrafter"/>
</dbReference>
<dbReference type="PANTHER" id="PTHR13774">
    <property type="entry name" value="PHENAZINE BIOSYNTHESIS PROTEIN"/>
    <property type="match status" value="1"/>
</dbReference>
<dbReference type="RefSeq" id="WP_073788398.1">
    <property type="nucleotide sequence ID" value="NZ_LFBV01000003.1"/>
</dbReference>
<keyword evidence="3" id="KW-1185">Reference proteome</keyword>
<proteinExistence type="predicted"/>
<evidence type="ECO:0008006" key="4">
    <source>
        <dbReference type="Google" id="ProtNLM"/>
    </source>
</evidence>